<evidence type="ECO:0000256" key="1">
    <source>
        <dbReference type="ARBA" id="ARBA00005232"/>
    </source>
</evidence>
<evidence type="ECO:0000259" key="2">
    <source>
        <dbReference type="Pfam" id="PF00755"/>
    </source>
</evidence>
<reference evidence="3 4" key="1">
    <citation type="submission" date="2013-11" db="EMBL/GenBank/DDBJ databases">
        <title>Draft genome of the bovine lungworm Dictyocaulus viviparus.</title>
        <authorList>
            <person name="Mitreva M."/>
        </authorList>
    </citation>
    <scope>NUCLEOTIDE SEQUENCE [LARGE SCALE GENOMIC DNA]</scope>
    <source>
        <strain evidence="3 4">HannoverDv2000</strain>
    </source>
</reference>
<dbReference type="PANTHER" id="PTHR22589:SF67">
    <property type="entry name" value="PEROXISOMAL CARNITINE O-OCTANOYLTRANSFERASE"/>
    <property type="match status" value="1"/>
</dbReference>
<dbReference type="PANTHER" id="PTHR22589">
    <property type="entry name" value="CARNITINE O-ACYLTRANSFERASE"/>
    <property type="match status" value="1"/>
</dbReference>
<accession>A0A0D8XU71</accession>
<dbReference type="STRING" id="29172.A0A0D8XU71"/>
<comment type="similarity">
    <text evidence="1">Belongs to the carnitine/choline acetyltransferase family.</text>
</comment>
<evidence type="ECO:0000313" key="3">
    <source>
        <dbReference type="EMBL" id="KJH47362.1"/>
    </source>
</evidence>
<proteinExistence type="inferred from homology"/>
<dbReference type="InterPro" id="IPR023213">
    <property type="entry name" value="CAT-like_dom_sf"/>
</dbReference>
<keyword evidence="4" id="KW-1185">Reference proteome</keyword>
<dbReference type="AlphaFoldDB" id="A0A0D8XU71"/>
<organism evidence="3 4">
    <name type="scientific">Dictyocaulus viviparus</name>
    <name type="common">Bovine lungworm</name>
    <dbReference type="NCBI Taxonomy" id="29172"/>
    <lineage>
        <taxon>Eukaryota</taxon>
        <taxon>Metazoa</taxon>
        <taxon>Ecdysozoa</taxon>
        <taxon>Nematoda</taxon>
        <taxon>Chromadorea</taxon>
        <taxon>Rhabditida</taxon>
        <taxon>Rhabditina</taxon>
        <taxon>Rhabditomorpha</taxon>
        <taxon>Strongyloidea</taxon>
        <taxon>Metastrongylidae</taxon>
        <taxon>Dictyocaulus</taxon>
    </lineage>
</organism>
<dbReference type="InterPro" id="IPR000542">
    <property type="entry name" value="Carn_acyl_trans"/>
</dbReference>
<feature type="domain" description="Choline/carnitine acyltransferase" evidence="2">
    <location>
        <begin position="51"/>
        <end position="184"/>
    </location>
</feature>
<dbReference type="GO" id="GO:0008458">
    <property type="term" value="F:carnitine O-octanoyltransferase activity"/>
    <property type="evidence" value="ECO:0007669"/>
    <property type="project" value="TreeGrafter"/>
</dbReference>
<dbReference type="InterPro" id="IPR039551">
    <property type="entry name" value="Cho/carn_acyl_trans"/>
</dbReference>
<evidence type="ECO:0000313" key="4">
    <source>
        <dbReference type="Proteomes" id="UP000053766"/>
    </source>
</evidence>
<protein>
    <recommendedName>
        <fullName evidence="2">Choline/carnitine acyltransferase domain-containing protein</fullName>
    </recommendedName>
</protein>
<dbReference type="Gene3D" id="3.30.559.10">
    <property type="entry name" value="Chloramphenicol acetyltransferase-like domain"/>
    <property type="match status" value="1"/>
</dbReference>
<dbReference type="Proteomes" id="UP000053766">
    <property type="component" value="Unassembled WGS sequence"/>
</dbReference>
<dbReference type="Pfam" id="PF00755">
    <property type="entry name" value="Carn_acyltransf"/>
    <property type="match status" value="1"/>
</dbReference>
<dbReference type="EMBL" id="KN716311">
    <property type="protein sequence ID" value="KJH47362.1"/>
    <property type="molecule type" value="Genomic_DNA"/>
</dbReference>
<dbReference type="SUPFAM" id="SSF52777">
    <property type="entry name" value="CoA-dependent acyltransferases"/>
    <property type="match status" value="1"/>
</dbReference>
<sequence length="202" mass="23010">MTANMNSQSREEDVKAKFLGDTQYVREGAVHFGMKQNRAKGNMMDATKFPSLVIEKQQRLFFAAYEAHNKLMEECMDGKGIDRHLYGLRKVLESLQRESAIKIHTPDIFLDEAWKISGGDGNYLLSTSFTGYMGENDEVGSYGYVSAMRPDCYGTFYRIGRDSVQLVITDWCKSKSNLDVYGENIKWSLAKLSSLFEYNAKI</sequence>
<dbReference type="GO" id="GO:0005777">
    <property type="term" value="C:peroxisome"/>
    <property type="evidence" value="ECO:0007669"/>
    <property type="project" value="TreeGrafter"/>
</dbReference>
<dbReference type="OrthoDB" id="240216at2759"/>
<gene>
    <name evidence="3" type="ORF">DICVIV_06567</name>
</gene>
<name>A0A0D8XU71_DICVI</name>
<reference evidence="4" key="2">
    <citation type="journal article" date="2016" name="Sci. Rep.">
        <title>Dictyocaulus viviparus genome, variome and transcriptome elucidate lungworm biology and support future intervention.</title>
        <authorList>
            <person name="McNulty S.N."/>
            <person name="Strube C."/>
            <person name="Rosa B.A."/>
            <person name="Martin J.C."/>
            <person name="Tyagi R."/>
            <person name="Choi Y.J."/>
            <person name="Wang Q."/>
            <person name="Hallsworth Pepin K."/>
            <person name="Zhang X."/>
            <person name="Ozersky P."/>
            <person name="Wilson R.K."/>
            <person name="Sternberg P.W."/>
            <person name="Gasser R.B."/>
            <person name="Mitreva M."/>
        </authorList>
    </citation>
    <scope>NUCLEOTIDE SEQUENCE [LARGE SCALE GENOMIC DNA]</scope>
    <source>
        <strain evidence="4">HannoverDv2000</strain>
    </source>
</reference>